<reference evidence="1" key="1">
    <citation type="submission" date="2013-12" db="EMBL/GenBank/DDBJ databases">
        <title>A Varibaculum cambriense genome reconstructed from a premature infant gut community with otherwise low bacterial novelty that shifts toward anaerobic metabolism during the third week of life.</title>
        <authorList>
            <person name="Brown C.T."/>
            <person name="Sharon I."/>
            <person name="Thomas B.C."/>
            <person name="Castelle C.J."/>
            <person name="Morowitz M.J."/>
            <person name="Banfield J.F."/>
        </authorList>
    </citation>
    <scope>NUCLEOTIDE SEQUENCE</scope>
</reference>
<accession>W1XY77</accession>
<dbReference type="AlphaFoldDB" id="W1XY77"/>
<gene>
    <name evidence="1" type="ORF">Q604_UNBC10373G0002</name>
</gene>
<dbReference type="EMBL" id="AZMM01010373">
    <property type="protein sequence ID" value="ETJ35237.1"/>
    <property type="molecule type" value="Genomic_DNA"/>
</dbReference>
<evidence type="ECO:0000313" key="1">
    <source>
        <dbReference type="EMBL" id="ETJ35237.1"/>
    </source>
</evidence>
<feature type="non-terminal residue" evidence="1">
    <location>
        <position position="26"/>
    </location>
</feature>
<name>W1XY77_9ZZZZ</name>
<proteinExistence type="predicted"/>
<comment type="caution">
    <text evidence="1">The sequence shown here is derived from an EMBL/GenBank/DDBJ whole genome shotgun (WGS) entry which is preliminary data.</text>
</comment>
<protein>
    <submittedName>
        <fullName evidence="1">Uncharacterized protein</fullName>
    </submittedName>
</protein>
<organism evidence="1">
    <name type="scientific">human gut metagenome</name>
    <dbReference type="NCBI Taxonomy" id="408170"/>
    <lineage>
        <taxon>unclassified sequences</taxon>
        <taxon>metagenomes</taxon>
        <taxon>organismal metagenomes</taxon>
    </lineage>
</organism>
<sequence length="26" mass="3003">MMSHTYRPIRTVASAVPDRLKTLSDR</sequence>